<dbReference type="InParanoid" id="A0A067NZ17"/>
<gene>
    <name evidence="6" type="ORF">PLEOSDRAFT_1075736</name>
</gene>
<proteinExistence type="inferred from homology"/>
<dbReference type="HOGENOM" id="CLU_015532_1_0_1"/>
<dbReference type="GO" id="GO:0005737">
    <property type="term" value="C:cytoplasm"/>
    <property type="evidence" value="ECO:0007669"/>
    <property type="project" value="TreeGrafter"/>
</dbReference>
<dbReference type="PANTHER" id="PTHR12425">
    <property type="entry name" value="SYNEMBRYN"/>
    <property type="match status" value="1"/>
</dbReference>
<evidence type="ECO:0000313" key="6">
    <source>
        <dbReference type="EMBL" id="KDQ28836.1"/>
    </source>
</evidence>
<reference evidence="7" key="1">
    <citation type="journal article" date="2014" name="Proc. Natl. Acad. Sci. U.S.A.">
        <title>Extensive sampling of basidiomycete genomes demonstrates inadequacy of the white-rot/brown-rot paradigm for wood decay fungi.</title>
        <authorList>
            <person name="Riley R."/>
            <person name="Salamov A.A."/>
            <person name="Brown D.W."/>
            <person name="Nagy L.G."/>
            <person name="Floudas D."/>
            <person name="Held B.W."/>
            <person name="Levasseur A."/>
            <person name="Lombard V."/>
            <person name="Morin E."/>
            <person name="Otillar R."/>
            <person name="Lindquist E.A."/>
            <person name="Sun H."/>
            <person name="LaButti K.M."/>
            <person name="Schmutz J."/>
            <person name="Jabbour D."/>
            <person name="Luo H."/>
            <person name="Baker S.E."/>
            <person name="Pisabarro A.G."/>
            <person name="Walton J.D."/>
            <person name="Blanchette R.A."/>
            <person name="Henrissat B."/>
            <person name="Martin F."/>
            <person name="Cullen D."/>
            <person name="Hibbett D.S."/>
            <person name="Grigoriev I.V."/>
        </authorList>
    </citation>
    <scope>NUCLEOTIDE SEQUENCE [LARGE SCALE GENOMIC DNA]</scope>
    <source>
        <strain evidence="7">PC15</strain>
    </source>
</reference>
<dbReference type="OrthoDB" id="5585685at2759"/>
<accession>A0A067NZ17</accession>
<sequence>MALSAYLPLSSSSQRPHVAAVLDDITNGEPFLISEAERRDLISNLLKDLEDASRNTRNGRLFPEGLPSSFSPPPHHVNELVDAPRALLALKTLGKHPSGSAVIAQPANLSTLLTLSTCTPFKDYPEASNEALRCIANAMLLIDSARSTWTTKEVGGGDASVKLLEKSTSPDRLFLASRLLFLTTVSSFDAGSYICSLVEEKHVVDTIAAKLDILIAAILSSTKMAKEAMVDLLKFTFNLLLHYPKLVECEPQDLKGKGPVTDKDQSEEDDDKVMGDYWSPKLEGLLPPLLRIFNTLPPTHPSPLAAPLTHAIHGLITIPITPSLKQVWFGGAPRARTSSSRSSRSASLARSQGNQGNQSANAAPSSSSSGSNSPTSPSSVPKHSTLERAFNALSAGARSLTRTPSPLNSPSKFDTVLRAYDLLDVSLAHFFPGNIDPDDQSVKDRCTAECGGDTTLDELIGPLVVLVTRMCLADESCRTRVRNLIVPPDLDRKSPLESRSDILGRCLRLLACVYHDRLKSSVGEMLFAMCDSDATTLSALVGYGNVAGFLFNKGIMNAPPANTSTTSDSPIFASGGAELNPITGTEVQKVEVPEMTDEEKEREAEKLFILFDRLERTGALPPSQNPIRKAIAEGKIPTS</sequence>
<protein>
    <recommendedName>
        <fullName evidence="5">Ig-like domain-containing protein</fullName>
    </recommendedName>
</protein>
<dbReference type="InterPro" id="IPR019318">
    <property type="entry name" value="Gua_nucleotide_exch_fac_Ric8"/>
</dbReference>
<dbReference type="GO" id="GO:0005085">
    <property type="term" value="F:guanyl-nucleotide exchange factor activity"/>
    <property type="evidence" value="ECO:0007669"/>
    <property type="project" value="UniProtKB-KW"/>
</dbReference>
<dbReference type="Pfam" id="PF10165">
    <property type="entry name" value="Ric8"/>
    <property type="match status" value="1"/>
</dbReference>
<dbReference type="Proteomes" id="UP000027073">
    <property type="component" value="Unassembled WGS sequence"/>
</dbReference>
<dbReference type="AlphaFoldDB" id="A0A067NZ17"/>
<dbReference type="EMBL" id="KL198007">
    <property type="protein sequence ID" value="KDQ28836.1"/>
    <property type="molecule type" value="Genomic_DNA"/>
</dbReference>
<keyword evidence="2" id="KW-0344">Guanine-nucleotide releasing factor</keyword>
<feature type="region of interest" description="Disordered" evidence="4">
    <location>
        <begin position="333"/>
        <end position="382"/>
    </location>
</feature>
<evidence type="ECO:0000256" key="4">
    <source>
        <dbReference type="SAM" id="MobiDB-lite"/>
    </source>
</evidence>
<feature type="region of interest" description="Disordered" evidence="4">
    <location>
        <begin position="253"/>
        <end position="274"/>
    </location>
</feature>
<dbReference type="PROSITE" id="PS50835">
    <property type="entry name" value="IG_LIKE"/>
    <property type="match status" value="1"/>
</dbReference>
<feature type="domain" description="Ig-like" evidence="5">
    <location>
        <begin position="106"/>
        <end position="205"/>
    </location>
</feature>
<evidence type="ECO:0000256" key="1">
    <source>
        <dbReference type="ARBA" id="ARBA00009049"/>
    </source>
</evidence>
<dbReference type="GO" id="GO:0007186">
    <property type="term" value="P:G protein-coupled receptor signaling pathway"/>
    <property type="evidence" value="ECO:0007669"/>
    <property type="project" value="TreeGrafter"/>
</dbReference>
<evidence type="ECO:0000313" key="7">
    <source>
        <dbReference type="Proteomes" id="UP000027073"/>
    </source>
</evidence>
<dbReference type="VEuPathDB" id="FungiDB:PLEOSDRAFT_1075736"/>
<evidence type="ECO:0000256" key="2">
    <source>
        <dbReference type="ARBA" id="ARBA00022658"/>
    </source>
</evidence>
<feature type="compositionally biased region" description="Low complexity" evidence="4">
    <location>
        <begin position="334"/>
        <end position="379"/>
    </location>
</feature>
<dbReference type="InterPro" id="IPR007110">
    <property type="entry name" value="Ig-like_dom"/>
</dbReference>
<name>A0A067NZ17_PLEO1</name>
<comment type="similarity">
    <text evidence="1">Belongs to the synembryn family.</text>
</comment>
<evidence type="ECO:0000259" key="5">
    <source>
        <dbReference type="PROSITE" id="PS50835"/>
    </source>
</evidence>
<dbReference type="GO" id="GO:0001965">
    <property type="term" value="F:G-protein alpha-subunit binding"/>
    <property type="evidence" value="ECO:0007669"/>
    <property type="project" value="TreeGrafter"/>
</dbReference>
<dbReference type="PANTHER" id="PTHR12425:SF5">
    <property type="entry name" value="SYNEMBRYN"/>
    <property type="match status" value="1"/>
</dbReference>
<organism evidence="6 7">
    <name type="scientific">Pleurotus ostreatus (strain PC15)</name>
    <name type="common">Oyster mushroom</name>
    <dbReference type="NCBI Taxonomy" id="1137138"/>
    <lineage>
        <taxon>Eukaryota</taxon>
        <taxon>Fungi</taxon>
        <taxon>Dikarya</taxon>
        <taxon>Basidiomycota</taxon>
        <taxon>Agaricomycotina</taxon>
        <taxon>Agaricomycetes</taxon>
        <taxon>Agaricomycetidae</taxon>
        <taxon>Agaricales</taxon>
        <taxon>Pleurotineae</taxon>
        <taxon>Pleurotaceae</taxon>
        <taxon>Pleurotus</taxon>
    </lineage>
</organism>
<evidence type="ECO:0000256" key="3">
    <source>
        <dbReference type="ARBA" id="ARBA00023186"/>
    </source>
</evidence>
<keyword evidence="3" id="KW-0143">Chaperone</keyword>
<feature type="compositionally biased region" description="Basic and acidic residues" evidence="4">
    <location>
        <begin position="253"/>
        <end position="264"/>
    </location>
</feature>